<evidence type="ECO:0000313" key="4">
    <source>
        <dbReference type="EMBL" id="AGL00270.1"/>
    </source>
</evidence>
<name>R4KIB3_9FIRM</name>
<accession>R4KIB3</accession>
<dbReference type="Proteomes" id="UP000013520">
    <property type="component" value="Chromosome"/>
</dbReference>
<feature type="signal peptide" evidence="2">
    <location>
        <begin position="1"/>
        <end position="24"/>
    </location>
</feature>
<dbReference type="RefSeq" id="WP_006520918.1">
    <property type="nucleotide sequence ID" value="NC_021184.1"/>
</dbReference>
<dbReference type="HOGENOM" id="CLU_014753_0_0_9"/>
<proteinExistence type="predicted"/>
<keyword evidence="2" id="KW-0732">Signal</keyword>
<evidence type="ECO:0000256" key="1">
    <source>
        <dbReference type="SAM" id="MobiDB-lite"/>
    </source>
</evidence>
<evidence type="ECO:0000256" key="2">
    <source>
        <dbReference type="SAM" id="SignalP"/>
    </source>
</evidence>
<dbReference type="OrthoDB" id="25008at2"/>
<dbReference type="eggNOG" id="COG3291">
    <property type="taxonomic scope" value="Bacteria"/>
</dbReference>
<dbReference type="EMBL" id="CP003273">
    <property type="protein sequence ID" value="AGL00270.1"/>
    <property type="molecule type" value="Genomic_DNA"/>
</dbReference>
<dbReference type="STRING" id="767817.Desgi_0715"/>
<reference evidence="4 5" key="1">
    <citation type="submission" date="2012-01" db="EMBL/GenBank/DDBJ databases">
        <title>Complete sequence of Desulfotomaculum gibsoniae DSM 7213.</title>
        <authorList>
            <consortium name="US DOE Joint Genome Institute"/>
            <person name="Lucas S."/>
            <person name="Han J."/>
            <person name="Lapidus A."/>
            <person name="Cheng J.-F."/>
            <person name="Goodwin L."/>
            <person name="Pitluck S."/>
            <person name="Peters L."/>
            <person name="Ovchinnikova G."/>
            <person name="Teshima H."/>
            <person name="Detter J.C."/>
            <person name="Han C."/>
            <person name="Tapia R."/>
            <person name="Land M."/>
            <person name="Hauser L."/>
            <person name="Kyrpides N."/>
            <person name="Ivanova N."/>
            <person name="Pagani I."/>
            <person name="Parshina S."/>
            <person name="Plugge C."/>
            <person name="Muyzer G."/>
            <person name="Kuever J."/>
            <person name="Ivanova A."/>
            <person name="Nazina T."/>
            <person name="Klenk H.-P."/>
            <person name="Brambilla E."/>
            <person name="Spring S."/>
            <person name="Stams A.F."/>
            <person name="Woyke T."/>
        </authorList>
    </citation>
    <scope>NUCLEOTIDE SEQUENCE [LARGE SCALE GENOMIC DNA]</scope>
    <source>
        <strain evidence="4 5">DSM 7213</strain>
    </source>
</reference>
<dbReference type="AlphaFoldDB" id="R4KIB3"/>
<dbReference type="Gene3D" id="3.30.457.10">
    <property type="entry name" value="Copper amine oxidase-like, N-terminal domain"/>
    <property type="match status" value="2"/>
</dbReference>
<feature type="compositionally biased region" description="Acidic residues" evidence="1">
    <location>
        <begin position="440"/>
        <end position="450"/>
    </location>
</feature>
<keyword evidence="5" id="KW-1185">Reference proteome</keyword>
<sequence length="715" mass="77601">MIFRKFCAALTLTALLAAPSLCQADTTADAGETTTSQKVVLTLGSSTALLNDIPYQLEIPPEVVEGTTFLPIRFVAEQALGAAVQWDPETRIVQITRGEIQVKLSLETGQALIDEQEVEISKPPFVKDGRTLVPLRFLAENLNVQIDYHPTEKTITIININGEPEPVNLPPVITSLGLQSDVIKIGEEASYHFTYDNEPGESITAREWSYQFTGDTQVKTGQPRAFFRPGDYILSLRIQDAAGNWSEIATTSFTVSHEKLMSEMAFKFSKPIFGELYENLENVNFHNFTANENVTFERTGPVLHMSNSPEVVSRPGILYQSEASGSFRFFYHHLNGAAERQYLYIIAENDNPYPVTLKTLRSGVGGPVTDYMNLGQVVSMRYLTSQPSPAVTIKPGEKIILNQGLRHLNKGEAVTGMQDFQVDGTITLSVVMGPEKAPEPEPEPDPETELVPEAGLDPEQNPADTPAQNGSTASGDTQQGDAGLNSNNADGSNPADDTTGFKQSASGTTPNTANGSDAETGTDTDSGSTPEPDEDETSKPVPVKTPEQILKEKIEYLLSLPALPRHPQQVRGVFPTADCVVNIQANGEINEKVTLGKEDPGFDSWVEGVDPLTGETIKSFGNYGVIYRVKLTAPDKTGVMLNPRGSIFKAAFQGFNGQVYKAPETGHFVGLQKAAILGVLEAGRTAEFIYTPPSGSDTPLIIALIPEKFWETSGQ</sequence>
<feature type="region of interest" description="Disordered" evidence="1">
    <location>
        <begin position="434"/>
        <end position="547"/>
    </location>
</feature>
<organism evidence="4 5">
    <name type="scientific">Desulfoscipio gibsoniae DSM 7213</name>
    <dbReference type="NCBI Taxonomy" id="767817"/>
    <lineage>
        <taxon>Bacteria</taxon>
        <taxon>Bacillati</taxon>
        <taxon>Bacillota</taxon>
        <taxon>Clostridia</taxon>
        <taxon>Eubacteriales</taxon>
        <taxon>Desulfallaceae</taxon>
        <taxon>Desulfoscipio</taxon>
    </lineage>
</organism>
<protein>
    <submittedName>
        <fullName evidence="4">Copper amine oxidase family protein</fullName>
    </submittedName>
</protein>
<feature type="domain" description="Copper amine oxidase-like N-terminal" evidence="3">
    <location>
        <begin position="78"/>
        <end position="157"/>
    </location>
</feature>
<gene>
    <name evidence="4" type="ORF">Desgi_0715</name>
</gene>
<dbReference type="InterPro" id="IPR012854">
    <property type="entry name" value="Cu_amine_oxidase-like_N"/>
</dbReference>
<dbReference type="KEGG" id="dgi:Desgi_0715"/>
<dbReference type="SUPFAM" id="SSF55383">
    <property type="entry name" value="Copper amine oxidase, domain N"/>
    <property type="match status" value="2"/>
</dbReference>
<evidence type="ECO:0000259" key="3">
    <source>
        <dbReference type="Pfam" id="PF07833"/>
    </source>
</evidence>
<evidence type="ECO:0000313" key="5">
    <source>
        <dbReference type="Proteomes" id="UP000013520"/>
    </source>
</evidence>
<dbReference type="Pfam" id="PF07833">
    <property type="entry name" value="Cu_amine_oxidN1"/>
    <property type="match status" value="1"/>
</dbReference>
<feature type="compositionally biased region" description="Polar residues" evidence="1">
    <location>
        <begin position="500"/>
        <end position="529"/>
    </location>
</feature>
<feature type="chain" id="PRO_5004367788" evidence="2">
    <location>
        <begin position="25"/>
        <end position="715"/>
    </location>
</feature>
<feature type="compositionally biased region" description="Polar residues" evidence="1">
    <location>
        <begin position="462"/>
        <end position="491"/>
    </location>
</feature>
<dbReference type="InterPro" id="IPR036582">
    <property type="entry name" value="Mao_N_sf"/>
</dbReference>